<sequence length="144" mass="16836">MANNTLIIGIGNYGRSDDALGWKVADYFAEFHQEFDVEYRYQLQIEDAELIARYDTVIFTDASREQHKKGFEYSLCKPESFTLYTSHKLPPEHVYWLAKELYAANTECWVMAISGYQWELNQGLSTKARINLDNAIRFFDKITL</sequence>
<accession>A0A9X1HQ73</accession>
<comment type="caution">
    <text evidence="2">The sequence shown here is derived from an EMBL/GenBank/DDBJ whole genome shotgun (WGS) entry which is preliminary data.</text>
</comment>
<dbReference type="Gene3D" id="3.40.50.1450">
    <property type="entry name" value="HybD-like"/>
    <property type="match status" value="1"/>
</dbReference>
<dbReference type="InterPro" id="IPR023430">
    <property type="entry name" value="Pept_HybD-like_dom_sf"/>
</dbReference>
<dbReference type="GO" id="GO:0016485">
    <property type="term" value="P:protein processing"/>
    <property type="evidence" value="ECO:0007669"/>
    <property type="project" value="TreeGrafter"/>
</dbReference>
<dbReference type="EMBL" id="JAIXNE010000004">
    <property type="protein sequence ID" value="MCA6077427.1"/>
    <property type="molecule type" value="Genomic_DNA"/>
</dbReference>
<proteinExistence type="predicted"/>
<dbReference type="GO" id="GO:0004175">
    <property type="term" value="F:endopeptidase activity"/>
    <property type="evidence" value="ECO:0007669"/>
    <property type="project" value="TreeGrafter"/>
</dbReference>
<evidence type="ECO:0000313" key="3">
    <source>
        <dbReference type="EMBL" id="MCA6077427.1"/>
    </source>
</evidence>
<keyword evidence="2" id="KW-0378">Hydrolase</keyword>
<dbReference type="RefSeq" id="WP_225698228.1">
    <property type="nucleotide sequence ID" value="NZ_JAIXNE010000002.1"/>
</dbReference>
<gene>
    <name evidence="1" type="ORF">LDX50_09585</name>
    <name evidence="2" type="ORF">LDX50_15555</name>
    <name evidence="3" type="ORF">LDX50_21275</name>
</gene>
<dbReference type="EMBL" id="JAIXNE010000003">
    <property type="protein sequence ID" value="MCA6076299.1"/>
    <property type="molecule type" value="Genomic_DNA"/>
</dbReference>
<dbReference type="NCBIfam" id="TIGR00072">
    <property type="entry name" value="hydrog_prot"/>
    <property type="match status" value="1"/>
</dbReference>
<dbReference type="EMBL" id="JAIXNE010000002">
    <property type="protein sequence ID" value="MCA6075122.1"/>
    <property type="molecule type" value="Genomic_DNA"/>
</dbReference>
<reference evidence="2" key="1">
    <citation type="submission" date="2021-09" db="EMBL/GenBank/DDBJ databases">
        <title>Fulvivirga sp. isolated from coastal sediment.</title>
        <authorList>
            <person name="Yu H."/>
        </authorList>
    </citation>
    <scope>NUCLEOTIDE SEQUENCE</scope>
    <source>
        <strain evidence="2">1062</strain>
    </source>
</reference>
<evidence type="ECO:0000313" key="2">
    <source>
        <dbReference type="EMBL" id="MCA6076299.1"/>
    </source>
</evidence>
<dbReference type="PANTHER" id="PTHR30302:SF5">
    <property type="entry name" value="SLR1876 PROTEIN"/>
    <property type="match status" value="1"/>
</dbReference>
<evidence type="ECO:0000313" key="4">
    <source>
        <dbReference type="Proteomes" id="UP001139409"/>
    </source>
</evidence>
<keyword evidence="4" id="KW-1185">Reference proteome</keyword>
<dbReference type="InterPro" id="IPR000671">
    <property type="entry name" value="Peptidase_A31"/>
</dbReference>
<dbReference type="PANTHER" id="PTHR30302">
    <property type="entry name" value="HYDROGENASE 1 MATURATION PROTEASE"/>
    <property type="match status" value="1"/>
</dbReference>
<dbReference type="GO" id="GO:0008047">
    <property type="term" value="F:enzyme activator activity"/>
    <property type="evidence" value="ECO:0007669"/>
    <property type="project" value="InterPro"/>
</dbReference>
<protein>
    <submittedName>
        <fullName evidence="2">Hydrogenase maturation protease</fullName>
    </submittedName>
</protein>
<name>A0A9X1HQ73_9BACT</name>
<organism evidence="2 4">
    <name type="scientific">Fulvivirga sedimenti</name>
    <dbReference type="NCBI Taxonomy" id="2879465"/>
    <lineage>
        <taxon>Bacteria</taxon>
        <taxon>Pseudomonadati</taxon>
        <taxon>Bacteroidota</taxon>
        <taxon>Cytophagia</taxon>
        <taxon>Cytophagales</taxon>
        <taxon>Fulvivirgaceae</taxon>
        <taxon>Fulvivirga</taxon>
    </lineage>
</organism>
<dbReference type="Proteomes" id="UP001139409">
    <property type="component" value="Unassembled WGS sequence"/>
</dbReference>
<dbReference type="AlphaFoldDB" id="A0A9X1HQ73"/>
<keyword evidence="2" id="KW-0645">Protease</keyword>
<dbReference type="SUPFAM" id="SSF53163">
    <property type="entry name" value="HybD-like"/>
    <property type="match status" value="1"/>
</dbReference>
<evidence type="ECO:0000313" key="1">
    <source>
        <dbReference type="EMBL" id="MCA6075122.1"/>
    </source>
</evidence>